<dbReference type="EMBL" id="UINC01079962">
    <property type="protein sequence ID" value="SVC22465.1"/>
    <property type="molecule type" value="Genomic_DNA"/>
</dbReference>
<name>A0A382KFU7_9ZZZZ</name>
<reference evidence="1" key="1">
    <citation type="submission" date="2018-05" db="EMBL/GenBank/DDBJ databases">
        <authorList>
            <person name="Lanie J.A."/>
            <person name="Ng W.-L."/>
            <person name="Kazmierczak K.M."/>
            <person name="Andrzejewski T.M."/>
            <person name="Davidsen T.M."/>
            <person name="Wayne K.J."/>
            <person name="Tettelin H."/>
            <person name="Glass J.I."/>
            <person name="Rusch D."/>
            <person name="Podicherti R."/>
            <person name="Tsui H.-C.T."/>
            <person name="Winkler M.E."/>
        </authorList>
    </citation>
    <scope>NUCLEOTIDE SEQUENCE</scope>
</reference>
<gene>
    <name evidence="1" type="ORF">METZ01_LOCUS275319</name>
</gene>
<proteinExistence type="predicted"/>
<sequence>MDADFLKEVEQFVNLKTSVQVKKQNALERANNKLIFAYQGGLFKADSSLIIFVKLHDSKRDLILLDQNSTPILITDITAFVDQAESCYYEAMNEYYQLYEELKHQRTVKKVMDNE</sequence>
<evidence type="ECO:0000313" key="1">
    <source>
        <dbReference type="EMBL" id="SVC22465.1"/>
    </source>
</evidence>
<organism evidence="1">
    <name type="scientific">marine metagenome</name>
    <dbReference type="NCBI Taxonomy" id="408172"/>
    <lineage>
        <taxon>unclassified sequences</taxon>
        <taxon>metagenomes</taxon>
        <taxon>ecological metagenomes</taxon>
    </lineage>
</organism>
<dbReference type="AlphaFoldDB" id="A0A382KFU7"/>
<accession>A0A382KFU7</accession>
<protein>
    <submittedName>
        <fullName evidence="1">Uncharacterized protein</fullName>
    </submittedName>
</protein>